<protein>
    <submittedName>
        <fullName evidence="1">Uncharacterized protein</fullName>
    </submittedName>
</protein>
<organism evidence="1 2">
    <name type="scientific">Dendrobium chrysotoxum</name>
    <name type="common">Orchid</name>
    <dbReference type="NCBI Taxonomy" id="161865"/>
    <lineage>
        <taxon>Eukaryota</taxon>
        <taxon>Viridiplantae</taxon>
        <taxon>Streptophyta</taxon>
        <taxon>Embryophyta</taxon>
        <taxon>Tracheophyta</taxon>
        <taxon>Spermatophyta</taxon>
        <taxon>Magnoliopsida</taxon>
        <taxon>Liliopsida</taxon>
        <taxon>Asparagales</taxon>
        <taxon>Orchidaceae</taxon>
        <taxon>Epidendroideae</taxon>
        <taxon>Malaxideae</taxon>
        <taxon>Dendrobiinae</taxon>
        <taxon>Dendrobium</taxon>
    </lineage>
</organism>
<dbReference type="EMBL" id="JAGFBR010000019">
    <property type="protein sequence ID" value="KAH0448699.1"/>
    <property type="molecule type" value="Genomic_DNA"/>
</dbReference>
<accession>A0AAV7FZ64</accession>
<keyword evidence="2" id="KW-1185">Reference proteome</keyword>
<evidence type="ECO:0000313" key="1">
    <source>
        <dbReference type="EMBL" id="KAH0448699.1"/>
    </source>
</evidence>
<sequence>MCQKCVHSSFFCQFQTNMNYQPQNQNILTHIGILIHVLLHILHQISIDYNTHSHIKLSPIRDCCLPLCKLLKLLFNVPHLVHNILVINQHATNNHSSVLINST</sequence>
<dbReference type="Proteomes" id="UP000775213">
    <property type="component" value="Unassembled WGS sequence"/>
</dbReference>
<reference evidence="1 2" key="1">
    <citation type="journal article" date="2021" name="Hortic Res">
        <title>Chromosome-scale assembly of the Dendrobium chrysotoxum genome enhances the understanding of orchid evolution.</title>
        <authorList>
            <person name="Zhang Y."/>
            <person name="Zhang G.Q."/>
            <person name="Zhang D."/>
            <person name="Liu X.D."/>
            <person name="Xu X.Y."/>
            <person name="Sun W.H."/>
            <person name="Yu X."/>
            <person name="Zhu X."/>
            <person name="Wang Z.W."/>
            <person name="Zhao X."/>
            <person name="Zhong W.Y."/>
            <person name="Chen H."/>
            <person name="Yin W.L."/>
            <person name="Huang T."/>
            <person name="Niu S.C."/>
            <person name="Liu Z.J."/>
        </authorList>
    </citation>
    <scope>NUCLEOTIDE SEQUENCE [LARGE SCALE GENOMIC DNA]</scope>
    <source>
        <strain evidence="1">Lindl</strain>
    </source>
</reference>
<proteinExistence type="predicted"/>
<name>A0AAV7FZ64_DENCH</name>
<comment type="caution">
    <text evidence="1">The sequence shown here is derived from an EMBL/GenBank/DDBJ whole genome shotgun (WGS) entry which is preliminary data.</text>
</comment>
<gene>
    <name evidence="1" type="ORF">IEQ34_022499</name>
</gene>
<evidence type="ECO:0000313" key="2">
    <source>
        <dbReference type="Proteomes" id="UP000775213"/>
    </source>
</evidence>
<dbReference type="AlphaFoldDB" id="A0AAV7FZ64"/>